<proteinExistence type="predicted"/>
<feature type="compositionally biased region" description="Pro residues" evidence="1">
    <location>
        <begin position="389"/>
        <end position="398"/>
    </location>
</feature>
<accession>A0A118DQX1</accession>
<dbReference type="InterPro" id="IPR053156">
    <property type="entry name" value="T6SS_TssM-like"/>
</dbReference>
<evidence type="ECO:0000313" key="3">
    <source>
        <dbReference type="EMBL" id="KVE30171.1"/>
    </source>
</evidence>
<dbReference type="AlphaFoldDB" id="A0A118DQX1"/>
<protein>
    <recommendedName>
        <fullName evidence="2">Type VI secretion system IcmF C-terminal domain-containing protein</fullName>
    </recommendedName>
</protein>
<comment type="caution">
    <text evidence="3">The sequence shown here is derived from an EMBL/GenBank/DDBJ whole genome shotgun (WGS) entry which is preliminary data.</text>
</comment>
<dbReference type="Proteomes" id="UP000062788">
    <property type="component" value="Unassembled WGS sequence"/>
</dbReference>
<keyword evidence="4" id="KW-1185">Reference proteome</keyword>
<dbReference type="EMBL" id="LOWA01000007">
    <property type="protein sequence ID" value="KVE30171.1"/>
    <property type="molecule type" value="Genomic_DNA"/>
</dbReference>
<name>A0A118DQX1_9BURK</name>
<dbReference type="InterPro" id="IPR010623">
    <property type="entry name" value="IcmF_C"/>
</dbReference>
<sequence>MAKHFPGFLTASRSFLQKTASQLSQKADNVFGLHADTHVERELVDDRFAGLREMVTGSAVAQASAQPAATPAGKTGLDGVANLLNDYYTALTVANDALSNNSIPPASDTAVKLKMAADTMPAPFRAILQALSVQGSLEVNRGIGQLLSRQLEATVGDTCRLTIAGNYPFAADSRREVSIDDFTRVFAQGGVLDDFFTKTLAPFVDTSARPWRYKTLPGATEPVQGPGLEPFQHAKAIRDIFFSEPGQRQLAWKADIRVPELDPTITSLMIDIDGQTMLYQHGPVVPRTVSWPGPRGGAHVEIAADPRIRPDTSTLSADGPWALLRLLQKGRLAEAATLGRTRVALDFDGRRAVLDIASAGSVANPLTSDVLKTFQCPSPMPMFSLTDTGPPPGLPSANPPALSAAQTVRRQPSGYPGSARKDM</sequence>
<reference evidence="3 4" key="1">
    <citation type="submission" date="2015-11" db="EMBL/GenBank/DDBJ databases">
        <title>Expanding the genomic diversity of Burkholderia species for the development of highly accurate diagnostics.</title>
        <authorList>
            <person name="Sahl J."/>
            <person name="Keim P."/>
            <person name="Wagner D."/>
        </authorList>
    </citation>
    <scope>NUCLEOTIDE SEQUENCE [LARGE SCALE GENOMIC DNA]</scope>
    <source>
        <strain evidence="3 4">TSV85</strain>
    </source>
</reference>
<dbReference type="PANTHER" id="PTHR36153">
    <property type="entry name" value="INNER MEMBRANE PROTEIN-RELATED"/>
    <property type="match status" value="1"/>
</dbReference>
<evidence type="ECO:0000259" key="2">
    <source>
        <dbReference type="Pfam" id="PF06744"/>
    </source>
</evidence>
<dbReference type="PANTHER" id="PTHR36153:SF1">
    <property type="entry name" value="TYPE VI SECRETION SYSTEM COMPONENT TSSM1"/>
    <property type="match status" value="1"/>
</dbReference>
<evidence type="ECO:0000256" key="1">
    <source>
        <dbReference type="SAM" id="MobiDB-lite"/>
    </source>
</evidence>
<dbReference type="Pfam" id="PF06744">
    <property type="entry name" value="IcmF_C"/>
    <property type="match status" value="1"/>
</dbReference>
<gene>
    <name evidence="3" type="ORF">WS67_03490</name>
</gene>
<feature type="domain" description="Type VI secretion system IcmF C-terminal" evidence="2">
    <location>
        <begin position="255"/>
        <end position="358"/>
    </location>
</feature>
<feature type="region of interest" description="Disordered" evidence="1">
    <location>
        <begin position="382"/>
        <end position="423"/>
    </location>
</feature>
<evidence type="ECO:0000313" key="4">
    <source>
        <dbReference type="Proteomes" id="UP000062788"/>
    </source>
</evidence>
<organism evidence="3 4">
    <name type="scientific">Burkholderia singularis</name>
    <dbReference type="NCBI Taxonomy" id="1503053"/>
    <lineage>
        <taxon>Bacteria</taxon>
        <taxon>Pseudomonadati</taxon>
        <taxon>Pseudomonadota</taxon>
        <taxon>Betaproteobacteria</taxon>
        <taxon>Burkholderiales</taxon>
        <taxon>Burkholderiaceae</taxon>
        <taxon>Burkholderia</taxon>
        <taxon>pseudomallei group</taxon>
    </lineage>
</organism>